<evidence type="ECO:0000256" key="12">
    <source>
        <dbReference type="ARBA" id="ARBA00023264"/>
    </source>
</evidence>
<organism evidence="14 15">
    <name type="scientific">Gracilibacillus xinjiangensis</name>
    <dbReference type="NCBI Taxonomy" id="1193282"/>
    <lineage>
        <taxon>Bacteria</taxon>
        <taxon>Bacillati</taxon>
        <taxon>Bacillota</taxon>
        <taxon>Bacilli</taxon>
        <taxon>Bacillales</taxon>
        <taxon>Bacillaceae</taxon>
        <taxon>Gracilibacillus</taxon>
    </lineage>
</organism>
<evidence type="ECO:0000259" key="13">
    <source>
        <dbReference type="PROSITE" id="PS50146"/>
    </source>
</evidence>
<evidence type="ECO:0000256" key="4">
    <source>
        <dbReference type="ARBA" id="ARBA00022679"/>
    </source>
</evidence>
<dbReference type="SMART" id="SM00046">
    <property type="entry name" value="DAGKc"/>
    <property type="match status" value="1"/>
</dbReference>
<dbReference type="Gene3D" id="2.60.200.40">
    <property type="match status" value="1"/>
</dbReference>
<evidence type="ECO:0000313" key="15">
    <source>
        <dbReference type="Proteomes" id="UP001595882"/>
    </source>
</evidence>
<keyword evidence="3" id="KW-0444">Lipid biosynthesis</keyword>
<keyword evidence="15" id="KW-1185">Reference proteome</keyword>
<comment type="caution">
    <text evidence="14">The sequence shown here is derived from an EMBL/GenBank/DDBJ whole genome shotgun (WGS) entry which is preliminary data.</text>
</comment>
<evidence type="ECO:0000256" key="9">
    <source>
        <dbReference type="ARBA" id="ARBA00022842"/>
    </source>
</evidence>
<proteinExistence type="inferred from homology"/>
<sequence>MNKAIVILNPSSGSKESVKYKEMIEQILMTNNYQFKIRRTEKENDARRFAEEASGEGIDLLVVMGGDGTINEVINGLVNKAHRPLLQVIPLGTVNNFARAVGVPLQVEDALQLIENGTTMQVDIGEVNQQYFSNLVNIGAIAEATYQVTPEQKSKLGSLAYFFEGLKKFREKDVFPVTIETAEITVETEAMLVLIAVTDTFASWKNILKEAEVDDGFLHIFAIKQLTNFEGVAMLTRMMNGSLKDQEQVEYFKVKKASIYTEETKVANVDGDEGAATPLHLSILPGHLHVLTSER</sequence>
<keyword evidence="11" id="KW-0594">Phospholipid biosynthesis</keyword>
<comment type="similarity">
    <text evidence="2">Belongs to the diacylglycerol/lipid kinase family.</text>
</comment>
<evidence type="ECO:0000256" key="7">
    <source>
        <dbReference type="ARBA" id="ARBA00022777"/>
    </source>
</evidence>
<dbReference type="PROSITE" id="PS50146">
    <property type="entry name" value="DAGK"/>
    <property type="match status" value="1"/>
</dbReference>
<dbReference type="PANTHER" id="PTHR12358">
    <property type="entry name" value="SPHINGOSINE KINASE"/>
    <property type="match status" value="1"/>
</dbReference>
<dbReference type="InterPro" id="IPR005218">
    <property type="entry name" value="Diacylglycerol/lipid_kinase"/>
</dbReference>
<dbReference type="GO" id="GO:0016301">
    <property type="term" value="F:kinase activity"/>
    <property type="evidence" value="ECO:0007669"/>
    <property type="project" value="UniProtKB-KW"/>
</dbReference>
<accession>A0ABV8WVG9</accession>
<keyword evidence="5" id="KW-0479">Metal-binding</keyword>
<keyword evidence="9" id="KW-0460">Magnesium</keyword>
<evidence type="ECO:0000256" key="11">
    <source>
        <dbReference type="ARBA" id="ARBA00023209"/>
    </source>
</evidence>
<keyword evidence="10" id="KW-0443">Lipid metabolism</keyword>
<dbReference type="InterPro" id="IPR001206">
    <property type="entry name" value="Diacylglycerol_kinase_cat_dom"/>
</dbReference>
<evidence type="ECO:0000256" key="10">
    <source>
        <dbReference type="ARBA" id="ARBA00023098"/>
    </source>
</evidence>
<dbReference type="EMBL" id="JBHSDT010000004">
    <property type="protein sequence ID" value="MFC4402944.1"/>
    <property type="molecule type" value="Genomic_DNA"/>
</dbReference>
<dbReference type="Pfam" id="PF00781">
    <property type="entry name" value="DAGK_cat"/>
    <property type="match status" value="1"/>
</dbReference>
<evidence type="ECO:0000256" key="2">
    <source>
        <dbReference type="ARBA" id="ARBA00005983"/>
    </source>
</evidence>
<comment type="cofactor">
    <cofactor evidence="1">
        <name>Mg(2+)</name>
        <dbReference type="ChEBI" id="CHEBI:18420"/>
    </cofactor>
</comment>
<dbReference type="Pfam" id="PF19279">
    <property type="entry name" value="YegS_C"/>
    <property type="match status" value="1"/>
</dbReference>
<dbReference type="PANTHER" id="PTHR12358:SF106">
    <property type="entry name" value="LIPID KINASE YEGS"/>
    <property type="match status" value="1"/>
</dbReference>
<keyword evidence="7 14" id="KW-0418">Kinase</keyword>
<keyword evidence="4 14" id="KW-0808">Transferase</keyword>
<evidence type="ECO:0000256" key="1">
    <source>
        <dbReference type="ARBA" id="ARBA00001946"/>
    </source>
</evidence>
<dbReference type="InterPro" id="IPR045540">
    <property type="entry name" value="YegS/DAGK_C"/>
</dbReference>
<feature type="domain" description="DAGKc" evidence="13">
    <location>
        <begin position="1"/>
        <end position="131"/>
    </location>
</feature>
<dbReference type="SUPFAM" id="SSF111331">
    <property type="entry name" value="NAD kinase/diacylglycerol kinase-like"/>
    <property type="match status" value="1"/>
</dbReference>
<dbReference type="EC" id="2.7.1.-" evidence="14"/>
<keyword evidence="6" id="KW-0547">Nucleotide-binding</keyword>
<name>A0ABV8WVG9_9BACI</name>
<reference evidence="15" key="1">
    <citation type="journal article" date="2019" name="Int. J. Syst. Evol. Microbiol.">
        <title>The Global Catalogue of Microorganisms (GCM) 10K type strain sequencing project: providing services to taxonomists for standard genome sequencing and annotation.</title>
        <authorList>
            <consortium name="The Broad Institute Genomics Platform"/>
            <consortium name="The Broad Institute Genome Sequencing Center for Infectious Disease"/>
            <person name="Wu L."/>
            <person name="Ma J."/>
        </authorList>
    </citation>
    <scope>NUCLEOTIDE SEQUENCE [LARGE SCALE GENOMIC DNA]</scope>
    <source>
        <strain evidence="15">CCUG 37865</strain>
    </source>
</reference>
<keyword evidence="8" id="KW-0067">ATP-binding</keyword>
<dbReference type="InterPro" id="IPR017438">
    <property type="entry name" value="ATP-NAD_kinase_N"/>
</dbReference>
<evidence type="ECO:0000313" key="14">
    <source>
        <dbReference type="EMBL" id="MFC4402944.1"/>
    </source>
</evidence>
<keyword evidence="12" id="KW-1208">Phospholipid metabolism</keyword>
<evidence type="ECO:0000256" key="5">
    <source>
        <dbReference type="ARBA" id="ARBA00022723"/>
    </source>
</evidence>
<dbReference type="Proteomes" id="UP001595882">
    <property type="component" value="Unassembled WGS sequence"/>
</dbReference>
<dbReference type="InterPro" id="IPR050187">
    <property type="entry name" value="Lipid_Phosphate_FormReg"/>
</dbReference>
<evidence type="ECO:0000256" key="3">
    <source>
        <dbReference type="ARBA" id="ARBA00022516"/>
    </source>
</evidence>
<evidence type="ECO:0000256" key="8">
    <source>
        <dbReference type="ARBA" id="ARBA00022840"/>
    </source>
</evidence>
<evidence type="ECO:0000256" key="6">
    <source>
        <dbReference type="ARBA" id="ARBA00022741"/>
    </source>
</evidence>
<dbReference type="RefSeq" id="WP_390251014.1">
    <property type="nucleotide sequence ID" value="NZ_JBHSDT010000004.1"/>
</dbReference>
<protein>
    <submittedName>
        <fullName evidence="14">Diacylglycerol/lipid kinase family protein</fullName>
        <ecNumber evidence="14">2.7.1.-</ecNumber>
    </submittedName>
</protein>
<dbReference type="InterPro" id="IPR016064">
    <property type="entry name" value="NAD/diacylglycerol_kinase_sf"/>
</dbReference>
<dbReference type="NCBIfam" id="TIGR00147">
    <property type="entry name" value="YegS/Rv2252/BmrU family lipid kinase"/>
    <property type="match status" value="1"/>
</dbReference>
<dbReference type="Gene3D" id="3.40.50.10330">
    <property type="entry name" value="Probable inorganic polyphosphate/atp-NAD kinase, domain 1"/>
    <property type="match status" value="1"/>
</dbReference>
<gene>
    <name evidence="14" type="ORF">ACFOY7_07645</name>
</gene>